<evidence type="ECO:0000256" key="1">
    <source>
        <dbReference type="SAM" id="MobiDB-lite"/>
    </source>
</evidence>
<feature type="region of interest" description="Disordered" evidence="1">
    <location>
        <begin position="1"/>
        <end position="30"/>
    </location>
</feature>
<keyword evidence="3" id="KW-1185">Reference proteome</keyword>
<gene>
    <name evidence="2" type="ORF">NDU88_004578</name>
</gene>
<feature type="region of interest" description="Disordered" evidence="1">
    <location>
        <begin position="70"/>
        <end position="89"/>
    </location>
</feature>
<dbReference type="EMBL" id="JANPWB010000001">
    <property type="protein sequence ID" value="KAJ1216980.1"/>
    <property type="molecule type" value="Genomic_DNA"/>
</dbReference>
<reference evidence="2" key="1">
    <citation type="journal article" date="2022" name="bioRxiv">
        <title>Sequencing and chromosome-scale assembly of the giantPleurodeles waltlgenome.</title>
        <authorList>
            <person name="Brown T."/>
            <person name="Elewa A."/>
            <person name="Iarovenko S."/>
            <person name="Subramanian E."/>
            <person name="Araus A.J."/>
            <person name="Petzold A."/>
            <person name="Susuki M."/>
            <person name="Suzuki K.-i.T."/>
            <person name="Hayashi T."/>
            <person name="Toyoda A."/>
            <person name="Oliveira C."/>
            <person name="Osipova E."/>
            <person name="Leigh N.D."/>
            <person name="Simon A."/>
            <person name="Yun M.H."/>
        </authorList>
    </citation>
    <scope>NUCLEOTIDE SEQUENCE</scope>
    <source>
        <strain evidence="2">20211129_DDA</strain>
        <tissue evidence="2">Liver</tissue>
    </source>
</reference>
<sequence length="89" mass="10498">MRQSRAWEQSRKTSLQPQAENENTPSSCVSGGTWLLKRAKMYLKKEYEQRRNQMIQTLWTLLPAKKKGHRYLDKDKGKDGTTMKIKQVQ</sequence>
<dbReference type="Proteomes" id="UP001066276">
    <property type="component" value="Chromosome 1_1"/>
</dbReference>
<dbReference type="AlphaFoldDB" id="A0AAV7WSR4"/>
<accession>A0AAV7WSR4</accession>
<feature type="compositionally biased region" description="Basic and acidic residues" evidence="1">
    <location>
        <begin position="70"/>
        <end position="81"/>
    </location>
</feature>
<protein>
    <submittedName>
        <fullName evidence="2">Uncharacterized protein</fullName>
    </submittedName>
</protein>
<evidence type="ECO:0000313" key="3">
    <source>
        <dbReference type="Proteomes" id="UP001066276"/>
    </source>
</evidence>
<proteinExistence type="predicted"/>
<evidence type="ECO:0000313" key="2">
    <source>
        <dbReference type="EMBL" id="KAJ1216980.1"/>
    </source>
</evidence>
<comment type="caution">
    <text evidence="2">The sequence shown here is derived from an EMBL/GenBank/DDBJ whole genome shotgun (WGS) entry which is preliminary data.</text>
</comment>
<organism evidence="2 3">
    <name type="scientific">Pleurodeles waltl</name>
    <name type="common">Iberian ribbed newt</name>
    <dbReference type="NCBI Taxonomy" id="8319"/>
    <lineage>
        <taxon>Eukaryota</taxon>
        <taxon>Metazoa</taxon>
        <taxon>Chordata</taxon>
        <taxon>Craniata</taxon>
        <taxon>Vertebrata</taxon>
        <taxon>Euteleostomi</taxon>
        <taxon>Amphibia</taxon>
        <taxon>Batrachia</taxon>
        <taxon>Caudata</taxon>
        <taxon>Salamandroidea</taxon>
        <taxon>Salamandridae</taxon>
        <taxon>Pleurodelinae</taxon>
        <taxon>Pleurodeles</taxon>
    </lineage>
</organism>
<name>A0AAV7WSR4_PLEWA</name>